<feature type="non-terminal residue" evidence="1">
    <location>
        <position position="101"/>
    </location>
</feature>
<dbReference type="Proteomes" id="UP000187085">
    <property type="component" value="Unassembled WGS sequence"/>
</dbReference>
<organism evidence="1 2">
    <name type="scientific">Tersicoccus phoenicis</name>
    <dbReference type="NCBI Taxonomy" id="554083"/>
    <lineage>
        <taxon>Bacteria</taxon>
        <taxon>Bacillati</taxon>
        <taxon>Actinomycetota</taxon>
        <taxon>Actinomycetes</taxon>
        <taxon>Micrococcales</taxon>
        <taxon>Micrococcaceae</taxon>
        <taxon>Tersicoccus</taxon>
    </lineage>
</organism>
<feature type="non-terminal residue" evidence="1">
    <location>
        <position position="1"/>
    </location>
</feature>
<evidence type="ECO:0000313" key="2">
    <source>
        <dbReference type="Proteomes" id="UP000187085"/>
    </source>
</evidence>
<dbReference type="EMBL" id="MRDE01000033">
    <property type="protein sequence ID" value="OMH25211.1"/>
    <property type="molecule type" value="Genomic_DNA"/>
</dbReference>
<sequence>YSGVRGLNAQVGVLSSPVDAPVITTARLRRGNVASATGAGRMLTQAISTARAAGVSGRILARADSAYYGWAFVGAAIRHRAWFSVTARMNPQVKSAIAGIG</sequence>
<comment type="caution">
    <text evidence="1">The sequence shown here is derived from an EMBL/GenBank/DDBJ whole genome shotgun (WGS) entry which is preliminary data.</text>
</comment>
<proteinExistence type="predicted"/>
<dbReference type="AlphaFoldDB" id="A0A1R1LCG5"/>
<protein>
    <submittedName>
        <fullName evidence="1">Transposase</fullName>
    </submittedName>
</protein>
<keyword evidence="2" id="KW-1185">Reference proteome</keyword>
<gene>
    <name evidence="1" type="ORF">BKD30_06330</name>
</gene>
<reference evidence="1 2" key="1">
    <citation type="submission" date="2016-12" db="EMBL/GenBank/DDBJ databases">
        <title>Draft genome of Tersicoccus phoenicis 1P05MA.</title>
        <authorList>
            <person name="Nakajima Y."/>
            <person name="Yoshizawa S."/>
            <person name="Nakamura K."/>
            <person name="Ogura Y."/>
            <person name="Hayashi T."/>
            <person name="Kogure K."/>
        </authorList>
    </citation>
    <scope>NUCLEOTIDE SEQUENCE [LARGE SCALE GENOMIC DNA]</scope>
    <source>
        <strain evidence="1 2">1p05MA</strain>
    </source>
</reference>
<name>A0A1R1LCG5_9MICC</name>
<evidence type="ECO:0000313" key="1">
    <source>
        <dbReference type="EMBL" id="OMH25211.1"/>
    </source>
</evidence>
<accession>A0A1R1LCG5</accession>